<feature type="transmembrane region" description="Helical" evidence="1">
    <location>
        <begin position="5"/>
        <end position="24"/>
    </location>
</feature>
<feature type="transmembrane region" description="Helical" evidence="1">
    <location>
        <begin position="30"/>
        <end position="50"/>
    </location>
</feature>
<dbReference type="AlphaFoldDB" id="A0A2P8E600"/>
<sequence length="60" mass="6715">MKGILIFNIFLGIVALTLGTLALIRGSHLTALAMGFVFISNVIQIFQEYLNIYKSRAREN</sequence>
<keyword evidence="1" id="KW-0812">Transmembrane</keyword>
<proteinExistence type="predicted"/>
<accession>A0A2P8E600</accession>
<evidence type="ECO:0000313" key="3">
    <source>
        <dbReference type="Proteomes" id="UP000240708"/>
    </source>
</evidence>
<dbReference type="EMBL" id="PYGF01000004">
    <property type="protein sequence ID" value="PSL04891.1"/>
    <property type="molecule type" value="Genomic_DNA"/>
</dbReference>
<organism evidence="2 3">
    <name type="scientific">Cecembia rubra</name>
    <dbReference type="NCBI Taxonomy" id="1485585"/>
    <lineage>
        <taxon>Bacteria</taxon>
        <taxon>Pseudomonadati</taxon>
        <taxon>Bacteroidota</taxon>
        <taxon>Cytophagia</taxon>
        <taxon>Cytophagales</taxon>
        <taxon>Cyclobacteriaceae</taxon>
        <taxon>Cecembia</taxon>
    </lineage>
</organism>
<keyword evidence="1" id="KW-1133">Transmembrane helix</keyword>
<keyword evidence="3" id="KW-1185">Reference proteome</keyword>
<comment type="caution">
    <text evidence="2">The sequence shown here is derived from an EMBL/GenBank/DDBJ whole genome shotgun (WGS) entry which is preliminary data.</text>
</comment>
<dbReference type="Proteomes" id="UP000240708">
    <property type="component" value="Unassembled WGS sequence"/>
</dbReference>
<evidence type="ECO:0000256" key="1">
    <source>
        <dbReference type="SAM" id="Phobius"/>
    </source>
</evidence>
<protein>
    <submittedName>
        <fullName evidence="2">Uncharacterized protein</fullName>
    </submittedName>
</protein>
<keyword evidence="1" id="KW-0472">Membrane</keyword>
<evidence type="ECO:0000313" key="2">
    <source>
        <dbReference type="EMBL" id="PSL04891.1"/>
    </source>
</evidence>
<gene>
    <name evidence="2" type="ORF">CLV48_10465</name>
</gene>
<name>A0A2P8E600_9BACT</name>
<reference evidence="2 3" key="1">
    <citation type="submission" date="2018-03" db="EMBL/GenBank/DDBJ databases">
        <title>Genomic Encyclopedia of Archaeal and Bacterial Type Strains, Phase II (KMG-II): from individual species to whole genera.</title>
        <authorList>
            <person name="Goeker M."/>
        </authorList>
    </citation>
    <scope>NUCLEOTIDE SEQUENCE [LARGE SCALE GENOMIC DNA]</scope>
    <source>
        <strain evidence="2 3">DSM 28057</strain>
    </source>
</reference>
<dbReference type="OrthoDB" id="9943111at2"/>